<organism evidence="3 4">
    <name type="scientific">Desulforamulus putei DSM 12395</name>
    <dbReference type="NCBI Taxonomy" id="1121429"/>
    <lineage>
        <taxon>Bacteria</taxon>
        <taxon>Bacillati</taxon>
        <taxon>Bacillota</taxon>
        <taxon>Clostridia</taxon>
        <taxon>Eubacteriales</taxon>
        <taxon>Peptococcaceae</taxon>
        <taxon>Desulforamulus</taxon>
    </lineage>
</organism>
<sequence>MNLQQAVAYFKQEKGFHRLLDLFTKKYQSLGRIGGSVRLDSLTRAEREALSSLLRRDFGKQDSVTVTLEDFEQALQKTRFSGVGLKELLEGYFGQDILTREDMETRYQSQKKQFWQELYDQHSHENCRLWLRHIENKGKGTRGIHRVYDRDAMLLKRQLAAVLTALAQLPGDGKEVRYERLPFFASRITGDPHGFDLDTDQGRLLLSGLQFLRWQQNKDYPIQPSLSSEDKTELLGHFGIVRDDLLNFATCTGILGFREHETEPALLWRCAMEEGVVLNAPLREIIKMERFMPGISYYHPDKEEVVFVSENSGVYSQLLDHFTTRETPPILCTHGQIKLATLILLDKLVQNGAMIYYSGDFDPEGLFMAQRLLIRYGSRVKLWHYSLRDYTGAISEVELDDARLKKLQGISNLELAPVKNEMLQQRRAAYQEHLIKGLVADIETYLTSGCL</sequence>
<proteinExistence type="predicted"/>
<evidence type="ECO:0000259" key="1">
    <source>
        <dbReference type="Pfam" id="PF09664"/>
    </source>
</evidence>
<evidence type="ECO:0000313" key="4">
    <source>
        <dbReference type="Proteomes" id="UP000184148"/>
    </source>
</evidence>
<reference evidence="4" key="1">
    <citation type="submission" date="2016-11" db="EMBL/GenBank/DDBJ databases">
        <authorList>
            <person name="Varghese N."/>
            <person name="Submissions S."/>
        </authorList>
    </citation>
    <scope>NUCLEOTIDE SEQUENCE [LARGE SCALE GENOMIC DNA]</scope>
    <source>
        <strain evidence="4">DSM 12395</strain>
    </source>
</reference>
<dbReference type="InterPro" id="IPR013495">
    <property type="entry name" value="CHP02679"/>
</dbReference>
<dbReference type="NCBIfam" id="TIGR02679">
    <property type="entry name" value="TIGR02679 family protein"/>
    <property type="match status" value="1"/>
</dbReference>
<dbReference type="OrthoDB" id="1661308at2"/>
<dbReference type="Proteomes" id="UP000184148">
    <property type="component" value="Unassembled WGS sequence"/>
</dbReference>
<evidence type="ECO:0000313" key="3">
    <source>
        <dbReference type="EMBL" id="SHE48876.1"/>
    </source>
</evidence>
<dbReference type="EMBL" id="FQUY01000002">
    <property type="protein sequence ID" value="SHE48876.1"/>
    <property type="molecule type" value="Genomic_DNA"/>
</dbReference>
<dbReference type="Pfam" id="PF11796">
    <property type="entry name" value="DUF3323"/>
    <property type="match status" value="1"/>
</dbReference>
<feature type="domain" description="Conserved hypothetical protein CHP02679 N terminus" evidence="2">
    <location>
        <begin position="34"/>
        <end position="254"/>
    </location>
</feature>
<dbReference type="InterPro" id="IPR024466">
    <property type="entry name" value="CHP02679_N"/>
</dbReference>
<dbReference type="InterPro" id="IPR024465">
    <property type="entry name" value="DUF2399"/>
</dbReference>
<protein>
    <submittedName>
        <fullName evidence="3">TIGR02679 family protein</fullName>
    </submittedName>
</protein>
<dbReference type="Pfam" id="PF09664">
    <property type="entry name" value="DUF2399"/>
    <property type="match status" value="1"/>
</dbReference>
<dbReference type="STRING" id="1121429.SAMN02745133_00496"/>
<gene>
    <name evidence="3" type="ORF">SAMN02745133_00496</name>
</gene>
<accession>A0A1M4TWQ6</accession>
<dbReference type="RefSeq" id="WP_073235220.1">
    <property type="nucleotide sequence ID" value="NZ_FQUY01000002.1"/>
</dbReference>
<keyword evidence="4" id="KW-1185">Reference proteome</keyword>
<feature type="domain" description="DUF2399" evidence="1">
    <location>
        <begin position="298"/>
        <end position="442"/>
    </location>
</feature>
<name>A0A1M4TWQ6_9FIRM</name>
<evidence type="ECO:0000259" key="2">
    <source>
        <dbReference type="Pfam" id="PF11796"/>
    </source>
</evidence>
<dbReference type="AlphaFoldDB" id="A0A1M4TWQ6"/>